<comment type="caution">
    <text evidence="2">The sequence shown here is derived from an EMBL/GenBank/DDBJ whole genome shotgun (WGS) entry which is preliminary data.</text>
</comment>
<dbReference type="AlphaFoldDB" id="A0AAN6MCX6"/>
<reference evidence="2" key="2">
    <citation type="submission" date="2023-05" db="EMBL/GenBank/DDBJ databases">
        <authorList>
            <consortium name="Lawrence Berkeley National Laboratory"/>
            <person name="Steindorff A."/>
            <person name="Hensen N."/>
            <person name="Bonometti L."/>
            <person name="Westerberg I."/>
            <person name="Brannstrom I.O."/>
            <person name="Guillou S."/>
            <person name="Cros-Aarteil S."/>
            <person name="Calhoun S."/>
            <person name="Haridas S."/>
            <person name="Kuo A."/>
            <person name="Mondo S."/>
            <person name="Pangilinan J."/>
            <person name="Riley R."/>
            <person name="Labutti K."/>
            <person name="Andreopoulos B."/>
            <person name="Lipzen A."/>
            <person name="Chen C."/>
            <person name="Yanf M."/>
            <person name="Daum C."/>
            <person name="Ng V."/>
            <person name="Clum A."/>
            <person name="Ohm R."/>
            <person name="Martin F."/>
            <person name="Silar P."/>
            <person name="Natvig D."/>
            <person name="Lalanne C."/>
            <person name="Gautier V."/>
            <person name="Ament-Velasquez S.L."/>
            <person name="Kruys A."/>
            <person name="Hutchinson M.I."/>
            <person name="Powell A.J."/>
            <person name="Barry K."/>
            <person name="Miller A.N."/>
            <person name="Grigoriev I.V."/>
            <person name="Debuchy R."/>
            <person name="Gladieux P."/>
            <person name="Thoren M.H."/>
            <person name="Johannesson H."/>
        </authorList>
    </citation>
    <scope>NUCLEOTIDE SEQUENCE</scope>
    <source>
        <strain evidence="2">CBS 103.79</strain>
    </source>
</reference>
<organism evidence="2 3">
    <name type="scientific">Staphylotrichum tortipilum</name>
    <dbReference type="NCBI Taxonomy" id="2831512"/>
    <lineage>
        <taxon>Eukaryota</taxon>
        <taxon>Fungi</taxon>
        <taxon>Dikarya</taxon>
        <taxon>Ascomycota</taxon>
        <taxon>Pezizomycotina</taxon>
        <taxon>Sordariomycetes</taxon>
        <taxon>Sordariomycetidae</taxon>
        <taxon>Sordariales</taxon>
        <taxon>Chaetomiaceae</taxon>
        <taxon>Staphylotrichum</taxon>
    </lineage>
</organism>
<name>A0AAN6MCX6_9PEZI</name>
<sequence length="157" mass="16543">MSALTYRSALVARRRLATTPLLPTLTRAAFTTSSPHAQSAINAATDALHSVDRKVSDKLVDGINISTTYTAKLKEVASDVASGKVTGQAAALRANEELKGKARGVKEDAKGKASEVGKEAEGVWKEVEGKAREVAGEVKGKARGLKEEVEGRVKGGW</sequence>
<feature type="region of interest" description="Disordered" evidence="1">
    <location>
        <begin position="101"/>
        <end position="120"/>
    </location>
</feature>
<evidence type="ECO:0000256" key="1">
    <source>
        <dbReference type="SAM" id="MobiDB-lite"/>
    </source>
</evidence>
<reference evidence="2" key="1">
    <citation type="journal article" date="2023" name="Mol. Phylogenet. Evol.">
        <title>Genome-scale phylogeny and comparative genomics of the fungal order Sordariales.</title>
        <authorList>
            <person name="Hensen N."/>
            <person name="Bonometti L."/>
            <person name="Westerberg I."/>
            <person name="Brannstrom I.O."/>
            <person name="Guillou S."/>
            <person name="Cros-Aarteil S."/>
            <person name="Calhoun S."/>
            <person name="Haridas S."/>
            <person name="Kuo A."/>
            <person name="Mondo S."/>
            <person name="Pangilinan J."/>
            <person name="Riley R."/>
            <person name="LaButti K."/>
            <person name="Andreopoulos B."/>
            <person name="Lipzen A."/>
            <person name="Chen C."/>
            <person name="Yan M."/>
            <person name="Daum C."/>
            <person name="Ng V."/>
            <person name="Clum A."/>
            <person name="Steindorff A."/>
            <person name="Ohm R.A."/>
            <person name="Martin F."/>
            <person name="Silar P."/>
            <person name="Natvig D.O."/>
            <person name="Lalanne C."/>
            <person name="Gautier V."/>
            <person name="Ament-Velasquez S.L."/>
            <person name="Kruys A."/>
            <person name="Hutchinson M.I."/>
            <person name="Powell A.J."/>
            <person name="Barry K."/>
            <person name="Miller A.N."/>
            <person name="Grigoriev I.V."/>
            <person name="Debuchy R."/>
            <person name="Gladieux P."/>
            <person name="Hiltunen Thoren M."/>
            <person name="Johannesson H."/>
        </authorList>
    </citation>
    <scope>NUCLEOTIDE SEQUENCE</scope>
    <source>
        <strain evidence="2">CBS 103.79</strain>
    </source>
</reference>
<evidence type="ECO:0000313" key="3">
    <source>
        <dbReference type="Proteomes" id="UP001303889"/>
    </source>
</evidence>
<gene>
    <name evidence="2" type="ORF">C8A05DRAFT_19522</name>
</gene>
<dbReference type="Gene3D" id="1.20.120.20">
    <property type="entry name" value="Apolipoprotein"/>
    <property type="match status" value="1"/>
</dbReference>
<accession>A0AAN6MCX6</accession>
<protein>
    <submittedName>
        <fullName evidence="2">Uncharacterized protein</fullName>
    </submittedName>
</protein>
<proteinExistence type="predicted"/>
<dbReference type="EMBL" id="MU856072">
    <property type="protein sequence ID" value="KAK3897776.1"/>
    <property type="molecule type" value="Genomic_DNA"/>
</dbReference>
<evidence type="ECO:0000313" key="2">
    <source>
        <dbReference type="EMBL" id="KAK3897776.1"/>
    </source>
</evidence>
<keyword evidence="3" id="KW-1185">Reference proteome</keyword>
<dbReference type="Proteomes" id="UP001303889">
    <property type="component" value="Unassembled WGS sequence"/>
</dbReference>